<dbReference type="SUPFAM" id="SSF46894">
    <property type="entry name" value="C-terminal effector domain of the bipartite response regulators"/>
    <property type="match status" value="1"/>
</dbReference>
<name>A0A285B229_9ENTR</name>
<dbReference type="AlphaFoldDB" id="A0A285B229"/>
<proteinExistence type="predicted"/>
<sequence length="357" mass="39974">MAIDPELLYIEILETILLATLDSQFWKPALQKLSLLTGHQYAALLYYDKGNAHLMTDSLLFDEKVFTAYRDVFLAIDPAEKILTGLPVGQMYRDREFLGDKFIANSIYYNEFHHPNDLNYLTSVKLGTVNGYATYLSLMTANEAAYPQPTQFDLFRRLIPALITASQLHARFEHLRDTIKYQGAVMDNGIYPVWLVGHAGKILYANTRAENYHRASHSAIWSVGADTLSLNTDSKKLRHAIEQATRTEARPRAGLCYTAGRQAKPILVIPSPSIPGAACIIIPEPFLTGSAFMELFNVKPAENAVAELLVRGMTPDECALHLGVSITTVRTHLSALYRKTHTRNQSELLLIIRAIHS</sequence>
<evidence type="ECO:0000259" key="2">
    <source>
        <dbReference type="SMART" id="SM00421"/>
    </source>
</evidence>
<reference evidence="3 6" key="3">
    <citation type="submission" date="2024-04" db="EMBL/GenBank/DDBJ databases">
        <title>Draft genome assemblies of urinary isolates.</title>
        <authorList>
            <person name="Appleberry H."/>
            <person name="Kula A."/>
            <person name="Wolfe A.J."/>
            <person name="Putonti C."/>
        </authorList>
    </citation>
    <scope>NUCLEOTIDE SEQUENCE [LARGE SCALE GENOMIC DNA]</scope>
    <source>
        <strain evidence="3 6">UMB12529</strain>
    </source>
</reference>
<dbReference type="GeneID" id="97396095"/>
<dbReference type="Gene3D" id="1.10.10.10">
    <property type="entry name" value="Winged helix-like DNA-binding domain superfamily/Winged helix DNA-binding domain"/>
    <property type="match status" value="1"/>
</dbReference>
<evidence type="ECO:0000256" key="1">
    <source>
        <dbReference type="ARBA" id="ARBA00023125"/>
    </source>
</evidence>
<protein>
    <submittedName>
        <fullName evidence="3">Helix-turn-helix transcriptional regulator</fullName>
    </submittedName>
    <submittedName>
        <fullName evidence="4">LuxR family transcriptional regulator</fullName>
    </submittedName>
</protein>
<reference evidence="5" key="2">
    <citation type="submission" date="2017-08" db="EMBL/GenBank/DDBJ databases">
        <authorList>
            <person name="Brisse S."/>
        </authorList>
    </citation>
    <scope>NUCLEOTIDE SEQUENCE [LARGE SCALE GENOMIC DNA]</scope>
    <source>
        <strain evidence="5">06D021</strain>
    </source>
</reference>
<dbReference type="Proteomes" id="UP001458070">
    <property type="component" value="Unassembled WGS sequence"/>
</dbReference>
<reference evidence="4" key="1">
    <citation type="submission" date="2017-08" db="EMBL/GenBank/DDBJ databases">
        <authorList>
            <person name="de Groot N.N."/>
        </authorList>
    </citation>
    <scope>NUCLEOTIDE SEQUENCE [LARGE SCALE GENOMIC DNA]</scope>
    <source>
        <strain evidence="4">06D021</strain>
    </source>
</reference>
<gene>
    <name evidence="3" type="ORF">AAFL32_11140</name>
    <name evidence="4" type="ORF">KOSB73_240109</name>
</gene>
<dbReference type="GO" id="GO:0006355">
    <property type="term" value="P:regulation of DNA-templated transcription"/>
    <property type="evidence" value="ECO:0007669"/>
    <property type="project" value="InterPro"/>
</dbReference>
<feature type="domain" description="HTH luxR-type" evidence="2">
    <location>
        <begin position="295"/>
        <end position="352"/>
    </location>
</feature>
<dbReference type="EMBL" id="JBCGEM010000007">
    <property type="protein sequence ID" value="MEM0624432.1"/>
    <property type="molecule type" value="Genomic_DNA"/>
</dbReference>
<dbReference type="GO" id="GO:0003677">
    <property type="term" value="F:DNA binding"/>
    <property type="evidence" value="ECO:0007669"/>
    <property type="project" value="UniProtKB-KW"/>
</dbReference>
<evidence type="ECO:0000313" key="3">
    <source>
        <dbReference type="EMBL" id="MEM0624432.1"/>
    </source>
</evidence>
<keyword evidence="1" id="KW-0238">DNA-binding</keyword>
<keyword evidence="6" id="KW-1185">Reference proteome</keyword>
<organism evidence="4 5">
    <name type="scientific">Klebsiella grimontii</name>
    <dbReference type="NCBI Taxonomy" id="2058152"/>
    <lineage>
        <taxon>Bacteria</taxon>
        <taxon>Pseudomonadati</taxon>
        <taxon>Pseudomonadota</taxon>
        <taxon>Gammaproteobacteria</taxon>
        <taxon>Enterobacterales</taxon>
        <taxon>Enterobacteriaceae</taxon>
        <taxon>Klebsiella/Raoultella group</taxon>
        <taxon>Klebsiella</taxon>
    </lineage>
</organism>
<dbReference type="InterPro" id="IPR016032">
    <property type="entry name" value="Sig_transdc_resp-reg_C-effctor"/>
</dbReference>
<dbReference type="Pfam" id="PF00196">
    <property type="entry name" value="GerE"/>
    <property type="match status" value="1"/>
</dbReference>
<dbReference type="Proteomes" id="UP000220639">
    <property type="component" value="Unassembled WGS sequence"/>
</dbReference>
<dbReference type="InterPro" id="IPR000792">
    <property type="entry name" value="Tscrpt_reg_LuxR_C"/>
</dbReference>
<accession>A0A285B229</accession>
<dbReference type="InterPro" id="IPR036388">
    <property type="entry name" value="WH-like_DNA-bd_sf"/>
</dbReference>
<dbReference type="RefSeq" id="WP_004871369.1">
    <property type="nucleotide sequence ID" value="NZ_CABGKG010000005.1"/>
</dbReference>
<evidence type="ECO:0000313" key="6">
    <source>
        <dbReference type="Proteomes" id="UP001458070"/>
    </source>
</evidence>
<evidence type="ECO:0000313" key="5">
    <source>
        <dbReference type="Proteomes" id="UP000220639"/>
    </source>
</evidence>
<evidence type="ECO:0000313" key="4">
    <source>
        <dbReference type="EMBL" id="SNU34942.1"/>
    </source>
</evidence>
<dbReference type="EMBL" id="FZTC01000017">
    <property type="protein sequence ID" value="SNU34942.1"/>
    <property type="molecule type" value="Genomic_DNA"/>
</dbReference>
<dbReference type="SMART" id="SM00421">
    <property type="entry name" value="HTH_LUXR"/>
    <property type="match status" value="1"/>
</dbReference>